<dbReference type="InterPro" id="IPR027051">
    <property type="entry name" value="XdhC_Rossmann_dom"/>
</dbReference>
<dbReference type="Pfam" id="PF13478">
    <property type="entry name" value="XdhC_C"/>
    <property type="match status" value="1"/>
</dbReference>
<dbReference type="PANTHER" id="PTHR30388">
    <property type="entry name" value="ALDEHYDE OXIDOREDUCTASE MOLYBDENUM COFACTOR ASSEMBLY PROTEIN"/>
    <property type="match status" value="1"/>
</dbReference>
<dbReference type="AlphaFoldDB" id="A0A841ALD2"/>
<comment type="caution">
    <text evidence="3">The sequence shown here is derived from an EMBL/GenBank/DDBJ whole genome shotgun (WGS) entry which is preliminary data.</text>
</comment>
<dbReference type="PANTHER" id="PTHR30388:SF4">
    <property type="entry name" value="MOLYBDENUM COFACTOR INSERTION CHAPERONE PAOD"/>
    <property type="match status" value="1"/>
</dbReference>
<protein>
    <submittedName>
        <fullName evidence="3">Xanthine dehydrogenase accessory factor</fullName>
    </submittedName>
</protein>
<dbReference type="RefSeq" id="WP_184237803.1">
    <property type="nucleotide sequence ID" value="NZ_JACHMJ010000001.1"/>
</dbReference>
<feature type="domain" description="XdhC- CoxI" evidence="1">
    <location>
        <begin position="12"/>
        <end position="77"/>
    </location>
</feature>
<dbReference type="Proteomes" id="UP000536685">
    <property type="component" value="Unassembled WGS sequence"/>
</dbReference>
<gene>
    <name evidence="3" type="ORF">HD599_002360</name>
</gene>
<proteinExistence type="predicted"/>
<feature type="domain" description="XdhC Rossmann" evidence="2">
    <location>
        <begin position="173"/>
        <end position="314"/>
    </location>
</feature>
<dbReference type="Gene3D" id="3.40.50.720">
    <property type="entry name" value="NAD(P)-binding Rossmann-like Domain"/>
    <property type="match status" value="1"/>
</dbReference>
<dbReference type="EMBL" id="JACHMJ010000001">
    <property type="protein sequence ID" value="MBB5844037.1"/>
    <property type="molecule type" value="Genomic_DNA"/>
</dbReference>
<dbReference type="InterPro" id="IPR052698">
    <property type="entry name" value="MoCofactor_Util/Proc"/>
</dbReference>
<name>A0A841ALD2_9MICO</name>
<organism evidence="3 4">
    <name type="scientific">Conyzicola lurida</name>
    <dbReference type="NCBI Taxonomy" id="1172621"/>
    <lineage>
        <taxon>Bacteria</taxon>
        <taxon>Bacillati</taxon>
        <taxon>Actinomycetota</taxon>
        <taxon>Actinomycetes</taxon>
        <taxon>Micrococcales</taxon>
        <taxon>Microbacteriaceae</taxon>
        <taxon>Conyzicola</taxon>
    </lineage>
</organism>
<reference evidence="3 4" key="1">
    <citation type="submission" date="2020-08" db="EMBL/GenBank/DDBJ databases">
        <title>Sequencing the genomes of 1000 actinobacteria strains.</title>
        <authorList>
            <person name="Klenk H.-P."/>
        </authorList>
    </citation>
    <scope>NUCLEOTIDE SEQUENCE [LARGE SCALE GENOMIC DNA]</scope>
    <source>
        <strain evidence="3 4">DSM 105784</strain>
    </source>
</reference>
<evidence type="ECO:0000313" key="4">
    <source>
        <dbReference type="Proteomes" id="UP000536685"/>
    </source>
</evidence>
<accession>A0A841ALD2</accession>
<sequence>MFEIAHRMLAAIDTGRPLVVATAVSIQGSAPRTVGTSMAYDGDSVIGSIAGGCVEGAVVSVAELVFEDGVGRTVEYGVSDESAFAAGLTCGGQLRIRVEPVTPEIEAALRGAAAEKPTGVWTLVSGDAAGYEDRVAAELTARVSLGESALSVIDCDGRPAEVFFEVSTPAPRMIVFGAMEFSTALAAAASALGYRVTVCDPRPLFTTPVRFPTAEVVVQWPTTWLPTTPVDERTVICVLSHDDRYDAELIAQALALPVAFVGAMGSRRTHERRLASLRDRGVHEEAIARLRSPIGLDLGASTPEETAISILAEVIAARTGGTARPLRDSDGTIHRGRAAALLD</sequence>
<dbReference type="Pfam" id="PF02625">
    <property type="entry name" value="XdhC_CoxI"/>
    <property type="match status" value="1"/>
</dbReference>
<evidence type="ECO:0000259" key="1">
    <source>
        <dbReference type="Pfam" id="PF02625"/>
    </source>
</evidence>
<dbReference type="InterPro" id="IPR003777">
    <property type="entry name" value="XdhC_CoxI"/>
</dbReference>
<keyword evidence="4" id="KW-1185">Reference proteome</keyword>
<evidence type="ECO:0000313" key="3">
    <source>
        <dbReference type="EMBL" id="MBB5844037.1"/>
    </source>
</evidence>
<evidence type="ECO:0000259" key="2">
    <source>
        <dbReference type="Pfam" id="PF13478"/>
    </source>
</evidence>